<dbReference type="PANTHER" id="PTHR36182:SF2">
    <property type="entry name" value="LYTIC POLYSACCHARIDE MONOOXYGENASE"/>
    <property type="match status" value="1"/>
</dbReference>
<accession>A0A367LNU3</accession>
<dbReference type="Proteomes" id="UP000253664">
    <property type="component" value="Unassembled WGS sequence"/>
</dbReference>
<evidence type="ECO:0000313" key="2">
    <source>
        <dbReference type="EMBL" id="RCI16051.1"/>
    </source>
</evidence>
<dbReference type="EMBL" id="LKCN02000001">
    <property type="protein sequence ID" value="RCI16051.1"/>
    <property type="molecule type" value="Genomic_DNA"/>
</dbReference>
<feature type="region of interest" description="Disordered" evidence="1">
    <location>
        <begin position="199"/>
        <end position="305"/>
    </location>
</feature>
<evidence type="ECO:0008006" key="4">
    <source>
        <dbReference type="Google" id="ProtNLM"/>
    </source>
</evidence>
<feature type="region of interest" description="Disordered" evidence="1">
    <location>
        <begin position="325"/>
        <end position="377"/>
    </location>
</feature>
<dbReference type="AlphaFoldDB" id="A0A367LNU3"/>
<dbReference type="Gene3D" id="2.70.50.70">
    <property type="match status" value="1"/>
</dbReference>
<name>A0A367LNU3_9HYPO</name>
<comment type="caution">
    <text evidence="2">The sequence shown here is derived from an EMBL/GenBank/DDBJ whole genome shotgun (WGS) entry which is preliminary data.</text>
</comment>
<feature type="compositionally biased region" description="Low complexity" evidence="1">
    <location>
        <begin position="325"/>
        <end position="361"/>
    </location>
</feature>
<feature type="compositionally biased region" description="Low complexity" evidence="1">
    <location>
        <begin position="278"/>
        <end position="290"/>
    </location>
</feature>
<evidence type="ECO:0000313" key="3">
    <source>
        <dbReference type="Proteomes" id="UP000253664"/>
    </source>
</evidence>
<protein>
    <recommendedName>
        <fullName evidence="4">Lytic polysaccharide monooxygenase</fullName>
    </recommendedName>
</protein>
<feature type="compositionally biased region" description="Polar residues" evidence="1">
    <location>
        <begin position="260"/>
        <end position="271"/>
    </location>
</feature>
<reference evidence="2 3" key="1">
    <citation type="journal article" date="2015" name="BMC Genomics">
        <title>Insights from the genome of Ophiocordyceps polyrhachis-furcata to pathogenicity and host specificity in insect fungi.</title>
        <authorList>
            <person name="Wichadakul D."/>
            <person name="Kobmoo N."/>
            <person name="Ingsriswang S."/>
            <person name="Tangphatsornruang S."/>
            <person name="Chantasingh D."/>
            <person name="Luangsa-ard J.J."/>
            <person name="Eurwilaichitr L."/>
        </authorList>
    </citation>
    <scope>NUCLEOTIDE SEQUENCE [LARGE SCALE GENOMIC DNA]</scope>
    <source>
        <strain evidence="2 3">BCC 54312</strain>
    </source>
</reference>
<keyword evidence="3" id="KW-1185">Reference proteome</keyword>
<evidence type="ECO:0000256" key="1">
    <source>
        <dbReference type="SAM" id="MobiDB-lite"/>
    </source>
</evidence>
<proteinExistence type="predicted"/>
<dbReference type="PANTHER" id="PTHR36182">
    <property type="entry name" value="PROTEIN, PUTATIVE (AFU_ORTHOLOGUE AFUA_6G10930)-RELATED"/>
    <property type="match status" value="1"/>
</dbReference>
<gene>
    <name evidence="2" type="ORF">L249_2075</name>
</gene>
<dbReference type="STRING" id="1330021.A0A367LNU3"/>
<feature type="compositionally biased region" description="Low complexity" evidence="1">
    <location>
        <begin position="242"/>
        <end position="256"/>
    </location>
</feature>
<dbReference type="OrthoDB" id="2342176at2759"/>
<feature type="compositionally biased region" description="Gly residues" evidence="1">
    <location>
        <begin position="229"/>
        <end position="241"/>
    </location>
</feature>
<organism evidence="2 3">
    <name type="scientific">Ophiocordyceps polyrhachis-furcata BCC 54312</name>
    <dbReference type="NCBI Taxonomy" id="1330021"/>
    <lineage>
        <taxon>Eukaryota</taxon>
        <taxon>Fungi</taxon>
        <taxon>Dikarya</taxon>
        <taxon>Ascomycota</taxon>
        <taxon>Pezizomycotina</taxon>
        <taxon>Sordariomycetes</taxon>
        <taxon>Hypocreomycetidae</taxon>
        <taxon>Hypocreales</taxon>
        <taxon>Ophiocordycipitaceae</taxon>
        <taxon>Ophiocordyceps</taxon>
    </lineage>
</organism>
<sequence length="437" mass="44643">MLFKTISAAGLVATGSAHILISNPVPFGKASLNNSPLAADGSDFPCKQRNGVYDSAGASNVYKQGSTQQLEFRGSAVHGGGSCQVSMTTDLKPSKNSVWKVIKSIEGGCPAKNQGGNMGGGAGADTPFKYDYTIHNEIPAGNYTLAWTWFNKIGNREMYMNCAPVTVTGSGGSQGYLQSLPDMFVANVGKGCGTEGGKDVVFPNPGKDVDRFNGQTSAFAAPTGSCPQGSGGQGGGDGSGGYQPAPTPTAQPTAPAEKPSYNNKSVASNEYTAPKPSSPSYGGSRSGPSSNQYAAPEPSSAVKSSYQSNVPGAVFATVSADNAAATNAPASGGSSSTPQGQQQDQQQQQQQQQQQVSAPSNGTAPGGTHPAGSSCSSEGTWNCVGGNSFQRCASGQWSVVQAMSEGTSCKPGEAAELNMARSLARRIVGRPFRHYAA</sequence>